<name>A0A939B5I4_9BACT</name>
<dbReference type="PANTHER" id="PTHR11731">
    <property type="entry name" value="PROTEASE FAMILY S9B,C DIPEPTIDYL-PEPTIDASE IV-RELATED"/>
    <property type="match status" value="1"/>
</dbReference>
<protein>
    <submittedName>
        <fullName evidence="5">S9 family peptidase</fullName>
    </submittedName>
</protein>
<accession>A0A939B5I4</accession>
<dbReference type="Gene3D" id="3.40.50.1820">
    <property type="entry name" value="alpha/beta hydrolase"/>
    <property type="match status" value="1"/>
</dbReference>
<evidence type="ECO:0000256" key="1">
    <source>
        <dbReference type="ARBA" id="ARBA00023180"/>
    </source>
</evidence>
<dbReference type="GO" id="GO:0008236">
    <property type="term" value="F:serine-type peptidase activity"/>
    <property type="evidence" value="ECO:0007669"/>
    <property type="project" value="InterPro"/>
</dbReference>
<organism evidence="5 6">
    <name type="scientific">Marseilla massiliensis</name>
    <dbReference type="NCBI Taxonomy" id="1841864"/>
    <lineage>
        <taxon>Bacteria</taxon>
        <taxon>Pseudomonadati</taxon>
        <taxon>Bacteroidota</taxon>
        <taxon>Bacteroidia</taxon>
        <taxon>Bacteroidales</taxon>
        <taxon>Prevotellaceae</taxon>
        <taxon>Marseilla</taxon>
    </lineage>
</organism>
<dbReference type="Pfam" id="PF00326">
    <property type="entry name" value="Peptidase_S9"/>
    <property type="match status" value="1"/>
</dbReference>
<dbReference type="InterPro" id="IPR029058">
    <property type="entry name" value="AB_hydrolase_fold"/>
</dbReference>
<keyword evidence="1" id="KW-0325">Glycoprotein</keyword>
<sequence length="735" mass="82696">MKRMAVLCATLLFAASAMLAGERLDLKAVAGGDFAGEALTRVEPMADGETYAQISKDGKQVVKYSFKTGKQVGVIFDANVVRGANIGSIDGYVMSPDGRRMLIQTHTKRIYRRSFTAEYYIYTLGNSSVVPLSDGGPQQTPIFSPDGNQIAFVRDNNIFLVKLLYDNAESQVTKDGKRNEVINGIPDWVNEEEFATNSSMVFTADSKQICWIRYDESAVKEYSMQMFKGSNPSMDEYADYPGFYSYKYPMAGGENSKVAVYSYDIKSRQTRKMQLPLDADGYIPRIKMTSDPTKVAIFTLNRHQDNLSIYMANPLSTVCQLVIQDKVDKYFKEEAMANIKITDRHILMPSDRDGHMHLYLYTLGGQLKRRVTRGNYEVTDVYGYDEATGDVYYAANELGPQDKQVYVAHQNGKTERLTAREGYNSATFSAGYKYFINTWSDINTPVVYTLNNNSGKVLSTLVDNKGLKEKLAAYDLGTRELFSFTTSEGVKLNGWMVKPAGFDASRRYPVIMYQYGGPGNQQVLNSWNIGMCGQGALLEQYMAQQGYIVVCVDGRGTGGRGAEFEKCTYLRLGELEAKDQVETALWLGSQPYVDKNRIGIWGWSYGGWNTLMSMSEGRPVFRAGVAVAPPTSWRYYDTVYSERYMRTPKENPSGYDEVNPMARVDKLSGALLICHGLADDNVHFQNTAEYTEALVQADKDFKENIYTNRNHSIYGGNTRNHLFRQIVNFFNAEMK</sequence>
<dbReference type="GO" id="GO:0006508">
    <property type="term" value="P:proteolysis"/>
    <property type="evidence" value="ECO:0007669"/>
    <property type="project" value="InterPro"/>
</dbReference>
<dbReference type="InterPro" id="IPR050278">
    <property type="entry name" value="Serine_Prot_S9B/DPPIV"/>
</dbReference>
<keyword evidence="2" id="KW-0732">Signal</keyword>
<keyword evidence="6" id="KW-1185">Reference proteome</keyword>
<dbReference type="GO" id="GO:0008239">
    <property type="term" value="F:dipeptidyl-peptidase activity"/>
    <property type="evidence" value="ECO:0007669"/>
    <property type="project" value="TreeGrafter"/>
</dbReference>
<feature type="signal peptide" evidence="2">
    <location>
        <begin position="1"/>
        <end position="20"/>
    </location>
</feature>
<dbReference type="AlphaFoldDB" id="A0A939B5I4"/>
<comment type="caution">
    <text evidence="5">The sequence shown here is derived from an EMBL/GenBank/DDBJ whole genome shotgun (WGS) entry which is preliminary data.</text>
</comment>
<evidence type="ECO:0000313" key="5">
    <source>
        <dbReference type="EMBL" id="MBM6662097.1"/>
    </source>
</evidence>
<gene>
    <name evidence="5" type="ORF">H6B30_10110</name>
</gene>
<dbReference type="PANTHER" id="PTHR11731:SF193">
    <property type="entry name" value="DIPEPTIDYL PEPTIDASE 9"/>
    <property type="match status" value="1"/>
</dbReference>
<dbReference type="InterPro" id="IPR002469">
    <property type="entry name" value="Peptidase_S9B_N"/>
</dbReference>
<feature type="domain" description="Dipeptidylpeptidase IV N-terminal" evidence="4">
    <location>
        <begin position="95"/>
        <end position="445"/>
    </location>
</feature>
<evidence type="ECO:0000259" key="3">
    <source>
        <dbReference type="Pfam" id="PF00326"/>
    </source>
</evidence>
<dbReference type="EMBL" id="JACJJL010000016">
    <property type="protein sequence ID" value="MBM6662097.1"/>
    <property type="molecule type" value="Genomic_DNA"/>
</dbReference>
<dbReference type="Gene3D" id="2.140.10.30">
    <property type="entry name" value="Dipeptidylpeptidase IV, N-terminal domain"/>
    <property type="match status" value="1"/>
</dbReference>
<dbReference type="Pfam" id="PF00930">
    <property type="entry name" value="DPPIV_N"/>
    <property type="match status" value="1"/>
</dbReference>
<dbReference type="SUPFAM" id="SSF82171">
    <property type="entry name" value="DPP6 N-terminal domain-like"/>
    <property type="match status" value="1"/>
</dbReference>
<proteinExistence type="predicted"/>
<dbReference type="RefSeq" id="WP_205110208.1">
    <property type="nucleotide sequence ID" value="NZ_JACJJL010000016.1"/>
</dbReference>
<feature type="chain" id="PRO_5037970488" evidence="2">
    <location>
        <begin position="21"/>
        <end position="735"/>
    </location>
</feature>
<dbReference type="FunFam" id="3.40.50.1820:FF:000003">
    <property type="entry name" value="Dipeptidyl peptidase 4"/>
    <property type="match status" value="1"/>
</dbReference>
<evidence type="ECO:0000256" key="2">
    <source>
        <dbReference type="SAM" id="SignalP"/>
    </source>
</evidence>
<reference evidence="5 6" key="1">
    <citation type="journal article" date="2021" name="Sci. Rep.">
        <title>The distribution of antibiotic resistance genes in chicken gut microbiota commensals.</title>
        <authorList>
            <person name="Juricova H."/>
            <person name="Matiasovicova J."/>
            <person name="Kubasova T."/>
            <person name="Cejkova D."/>
            <person name="Rychlik I."/>
        </authorList>
    </citation>
    <scope>NUCLEOTIDE SEQUENCE [LARGE SCALE GENOMIC DNA]</scope>
    <source>
        <strain evidence="5 6">An819</strain>
    </source>
</reference>
<evidence type="ECO:0000259" key="4">
    <source>
        <dbReference type="Pfam" id="PF00930"/>
    </source>
</evidence>
<dbReference type="SUPFAM" id="SSF53474">
    <property type="entry name" value="alpha/beta-Hydrolases"/>
    <property type="match status" value="1"/>
</dbReference>
<dbReference type="InterPro" id="IPR001375">
    <property type="entry name" value="Peptidase_S9_cat"/>
</dbReference>
<evidence type="ECO:0000313" key="6">
    <source>
        <dbReference type="Proteomes" id="UP000764045"/>
    </source>
</evidence>
<dbReference type="Proteomes" id="UP000764045">
    <property type="component" value="Unassembled WGS sequence"/>
</dbReference>
<feature type="domain" description="Peptidase S9 prolyl oligopeptidase catalytic" evidence="3">
    <location>
        <begin position="540"/>
        <end position="734"/>
    </location>
</feature>